<dbReference type="GO" id="GO:0016567">
    <property type="term" value="P:protein ubiquitination"/>
    <property type="evidence" value="ECO:0007669"/>
    <property type="project" value="InterPro"/>
</dbReference>
<keyword evidence="1" id="KW-0732">Signal</keyword>
<dbReference type="FunFam" id="3.10.250.10:FF:000007">
    <property type="entry name" value="Soluble scavenger receptor cysteine-rich domain-containing protein SSC5D"/>
    <property type="match status" value="1"/>
</dbReference>
<dbReference type="Pfam" id="PF06701">
    <property type="entry name" value="MIB_HERC2"/>
    <property type="match status" value="1"/>
</dbReference>
<dbReference type="GO" id="GO:0004842">
    <property type="term" value="F:ubiquitin-protein transferase activity"/>
    <property type="evidence" value="ECO:0007669"/>
    <property type="project" value="InterPro"/>
</dbReference>
<keyword evidence="4" id="KW-0675">Receptor</keyword>
<dbReference type="AlphaFoldDB" id="A0A8B7Y5G6"/>
<evidence type="ECO:0000259" key="7">
    <source>
        <dbReference type="PROSITE" id="PS50287"/>
    </source>
</evidence>
<dbReference type="InterPro" id="IPR001190">
    <property type="entry name" value="SRCR"/>
</dbReference>
<protein>
    <submittedName>
        <fullName evidence="10">Neurotrypsin-like</fullName>
    </submittedName>
</protein>
<feature type="domain" description="SRCR" evidence="7">
    <location>
        <begin position="270"/>
        <end position="371"/>
    </location>
</feature>
<evidence type="ECO:0000313" key="9">
    <source>
        <dbReference type="Proteomes" id="UP000694845"/>
    </source>
</evidence>
<dbReference type="InterPro" id="IPR010606">
    <property type="entry name" value="Mib_Herc2"/>
</dbReference>
<dbReference type="Gene3D" id="3.10.250.10">
    <property type="entry name" value="SRCR-like domain"/>
    <property type="match status" value="2"/>
</dbReference>
<dbReference type="PANTHER" id="PTHR48071:SF18">
    <property type="entry name" value="DELETED IN MALIGNANT BRAIN TUMORS 1 PROTEIN-RELATED"/>
    <property type="match status" value="1"/>
</dbReference>
<dbReference type="RefSeq" id="XP_022088433.1">
    <property type="nucleotide sequence ID" value="XM_022232741.1"/>
</dbReference>
<dbReference type="Proteomes" id="UP000694845">
    <property type="component" value="Unplaced"/>
</dbReference>
<organism evidence="9 10">
    <name type="scientific">Acanthaster planci</name>
    <name type="common">Crown-of-thorns starfish</name>
    <dbReference type="NCBI Taxonomy" id="133434"/>
    <lineage>
        <taxon>Eukaryota</taxon>
        <taxon>Metazoa</taxon>
        <taxon>Echinodermata</taxon>
        <taxon>Eleutherozoa</taxon>
        <taxon>Asterozoa</taxon>
        <taxon>Asteroidea</taxon>
        <taxon>Valvatacea</taxon>
        <taxon>Valvatida</taxon>
        <taxon>Acanthasteridae</taxon>
        <taxon>Acanthaster</taxon>
    </lineage>
</organism>
<dbReference type="PANTHER" id="PTHR48071">
    <property type="entry name" value="SRCR DOMAIN-CONTAINING PROTEIN"/>
    <property type="match status" value="1"/>
</dbReference>
<feature type="disulfide bond" evidence="6">
    <location>
        <begin position="340"/>
        <end position="350"/>
    </location>
</feature>
<keyword evidence="9" id="KW-1185">Reference proteome</keyword>
<comment type="caution">
    <text evidence="6">Lacks conserved residue(s) required for the propagation of feature annotation.</text>
</comment>
<name>A0A8B7Y5G6_ACAPL</name>
<accession>A0A8B7Y5G6</accession>
<dbReference type="GeneID" id="110978070"/>
<dbReference type="PRINTS" id="PR00258">
    <property type="entry name" value="SPERACTRCPTR"/>
</dbReference>
<feature type="domain" description="MIB/HERC2" evidence="8">
    <location>
        <begin position="195"/>
        <end position="268"/>
    </location>
</feature>
<proteinExistence type="predicted"/>
<feature type="domain" description="SRCR" evidence="7">
    <location>
        <begin position="377"/>
        <end position="475"/>
    </location>
</feature>
<dbReference type="SUPFAM" id="SSF56487">
    <property type="entry name" value="SRCR-like"/>
    <property type="match status" value="2"/>
</dbReference>
<dbReference type="GO" id="GO:0016020">
    <property type="term" value="C:membrane"/>
    <property type="evidence" value="ECO:0007669"/>
    <property type="project" value="InterPro"/>
</dbReference>
<dbReference type="InterPro" id="IPR036772">
    <property type="entry name" value="SRCR-like_dom_sf"/>
</dbReference>
<evidence type="ECO:0000256" key="3">
    <source>
        <dbReference type="ARBA" id="ARBA00023157"/>
    </source>
</evidence>
<dbReference type="SUPFAM" id="SSF159034">
    <property type="entry name" value="Mib/herc2 domain-like"/>
    <property type="match status" value="1"/>
</dbReference>
<dbReference type="PROSITE" id="PS51416">
    <property type="entry name" value="MIB_HERC2"/>
    <property type="match status" value="1"/>
</dbReference>
<evidence type="ECO:0000259" key="8">
    <source>
        <dbReference type="PROSITE" id="PS51416"/>
    </source>
</evidence>
<evidence type="ECO:0000256" key="2">
    <source>
        <dbReference type="ARBA" id="ARBA00022737"/>
    </source>
</evidence>
<dbReference type="Pfam" id="PF00530">
    <property type="entry name" value="SRCR"/>
    <property type="match status" value="2"/>
</dbReference>
<keyword evidence="3 6" id="KW-1015">Disulfide bond</keyword>
<evidence type="ECO:0000313" key="10">
    <source>
        <dbReference type="RefSeq" id="XP_022088433.1"/>
    </source>
</evidence>
<evidence type="ECO:0000256" key="6">
    <source>
        <dbReference type="PROSITE-ProRule" id="PRU00196"/>
    </source>
</evidence>
<keyword evidence="5" id="KW-0325">Glycoprotein</keyword>
<dbReference type="PROSITE" id="PS00420">
    <property type="entry name" value="SRCR_1"/>
    <property type="match status" value="1"/>
</dbReference>
<dbReference type="Gene3D" id="2.30.30.40">
    <property type="entry name" value="SH3 Domains"/>
    <property type="match status" value="1"/>
</dbReference>
<evidence type="ECO:0000256" key="5">
    <source>
        <dbReference type="ARBA" id="ARBA00023180"/>
    </source>
</evidence>
<dbReference type="FunFam" id="3.10.250.10:FF:000001">
    <property type="entry name" value="Lysyl oxidase 4 isoform X1"/>
    <property type="match status" value="1"/>
</dbReference>
<dbReference type="OrthoDB" id="536948at2759"/>
<dbReference type="SMART" id="SM00202">
    <property type="entry name" value="SR"/>
    <property type="match status" value="2"/>
</dbReference>
<keyword evidence="2" id="KW-0677">Repeat</keyword>
<gene>
    <name evidence="10" type="primary">LOC110978070</name>
</gene>
<dbReference type="PROSITE" id="PS50287">
    <property type="entry name" value="SRCR_2"/>
    <property type="match status" value="2"/>
</dbReference>
<sequence>MNGNGCGLLIPFHTDCFHFLFVWQDITVNKVRPVIPRSQSIQEGRAENNLTVNLDVLYANTNDTTSVTGQGLWQTAMWISSMEDGSVKLPGTYVGNVLTEGQESLDLRKRGSISTNFYINDIIYPVDMSNLTCEEARYLCAKFNRGENPQVAKSFLAFHFEARPSEDVLTGCSPIEDCKGCCTDQLESGESTPLSEPNGVPLFQIGTRVVRGPDWKWGDQDGFPPGKGTIVDELETDGWIAVLWDAGERHFYRMGAEGKYDLKLIEDSRVRLVDGVDELSGHVEINHDGTWGTVCDVRWDMRDANVVCRQLGSFLKAVEIKKGSFYGESDRPIVLSRVKCKGTETRLADCPFVSTSNHPCASLQVAGVVCRPKLYSLRLVGGSDRLRGHVEIYLGGIWGTLGDNDWDIDDARVVCRQLGFSGASQAMSGAHQGDGPVHMDGLACDGSEERLADCPSYSRKKPARVRAADAWVVCRGD</sequence>
<dbReference type="GO" id="GO:0046872">
    <property type="term" value="F:metal ion binding"/>
    <property type="evidence" value="ECO:0007669"/>
    <property type="project" value="InterPro"/>
</dbReference>
<reference evidence="10" key="1">
    <citation type="submission" date="2025-08" db="UniProtKB">
        <authorList>
            <consortium name="RefSeq"/>
        </authorList>
    </citation>
    <scope>IDENTIFICATION</scope>
</reference>
<dbReference type="KEGG" id="aplc:110978070"/>
<evidence type="ECO:0000256" key="4">
    <source>
        <dbReference type="ARBA" id="ARBA00023170"/>
    </source>
</evidence>
<feature type="disulfide bond" evidence="6">
    <location>
        <begin position="444"/>
        <end position="454"/>
    </location>
</feature>
<evidence type="ECO:0000256" key="1">
    <source>
        <dbReference type="ARBA" id="ARBA00022729"/>
    </source>
</evidence>
<dbReference type="InterPro" id="IPR037252">
    <property type="entry name" value="Mib_Herc2_sf"/>
</dbReference>